<comment type="caution">
    <text evidence="2">The sequence shown here is derived from an EMBL/GenBank/DDBJ whole genome shotgun (WGS) entry which is preliminary data.</text>
</comment>
<dbReference type="Proteomes" id="UP000297910">
    <property type="component" value="Unassembled WGS sequence"/>
</dbReference>
<proteinExistence type="predicted"/>
<keyword evidence="3" id="KW-1185">Reference proteome</keyword>
<accession>A0A4Z1G8D8</accession>
<feature type="compositionally biased region" description="Acidic residues" evidence="1">
    <location>
        <begin position="112"/>
        <end position="127"/>
    </location>
</feature>
<dbReference type="EMBL" id="PQXI01000006">
    <property type="protein sequence ID" value="TGO30391.1"/>
    <property type="molecule type" value="Genomic_DNA"/>
</dbReference>
<evidence type="ECO:0000313" key="2">
    <source>
        <dbReference type="EMBL" id="TGO30391.1"/>
    </source>
</evidence>
<feature type="region of interest" description="Disordered" evidence="1">
    <location>
        <begin position="105"/>
        <end position="127"/>
    </location>
</feature>
<organism evidence="2 3">
    <name type="scientific">Botrytis paeoniae</name>
    <dbReference type="NCBI Taxonomy" id="278948"/>
    <lineage>
        <taxon>Eukaryota</taxon>
        <taxon>Fungi</taxon>
        <taxon>Dikarya</taxon>
        <taxon>Ascomycota</taxon>
        <taxon>Pezizomycotina</taxon>
        <taxon>Leotiomycetes</taxon>
        <taxon>Helotiales</taxon>
        <taxon>Sclerotiniaceae</taxon>
        <taxon>Botrytis</taxon>
    </lineage>
</organism>
<reference evidence="2 3" key="1">
    <citation type="submission" date="2017-12" db="EMBL/GenBank/DDBJ databases">
        <title>Comparative genomics of Botrytis spp.</title>
        <authorList>
            <person name="Valero-Jimenez C.A."/>
            <person name="Tapia P."/>
            <person name="Veloso J."/>
            <person name="Silva-Moreno E."/>
            <person name="Staats M."/>
            <person name="Valdes J.H."/>
            <person name="Van Kan J.A.L."/>
        </authorList>
    </citation>
    <scope>NUCLEOTIDE SEQUENCE [LARGE SCALE GENOMIC DNA]</scope>
    <source>
        <strain evidence="2 3">Bp0003</strain>
    </source>
</reference>
<gene>
    <name evidence="2" type="ORF">BPAE_0006g01340</name>
</gene>
<evidence type="ECO:0000256" key="1">
    <source>
        <dbReference type="SAM" id="MobiDB-lite"/>
    </source>
</evidence>
<name>A0A4Z1G8D8_9HELO</name>
<sequence>MNFVNIVPIPGHGSLNWPQTAVLSMLRQDEITAYDHQHSLYMHIQNHRGTQTWKKLDASVYVQLPNTLKYTSGMSLQRAASRCRTAMIGLICIHNERAGAHNRALQAQQQNDDGDDNDDAEENKEEEVVEKAEWTSIIVAVKAKLARDAYGGTLYISDSENTADAVSSASQSQHTIFQNLISLDILPSLELASVACSQQNLSPCQ</sequence>
<evidence type="ECO:0000313" key="3">
    <source>
        <dbReference type="Proteomes" id="UP000297910"/>
    </source>
</evidence>
<protein>
    <submittedName>
        <fullName evidence="2">Uncharacterized protein</fullName>
    </submittedName>
</protein>
<dbReference type="AlphaFoldDB" id="A0A4Z1G8D8"/>